<evidence type="ECO:0000313" key="5">
    <source>
        <dbReference type="EMBL" id="SUI47006.1"/>
    </source>
</evidence>
<evidence type="ECO:0000259" key="4">
    <source>
        <dbReference type="Pfam" id="PF04355"/>
    </source>
</evidence>
<sequence length="188" mass="21471">MKLYPAKLLFLIVTALLSGCYQNPSSPENDGSVKEIVWPTYGKAQQGGDPGIFQTPERISLLKKGMTKNQVYLLIGKPHYNEGFFSVREWDYLLHFRPNSNENTRIASCMLKIIFNSDKLISNIYWKPIDSKASMCPPVPDNNSKYIVNSDIVFGLNQYKLNHLSYSILQDFDKTISDTMGENRVSKY</sequence>
<dbReference type="PROSITE" id="PS51257">
    <property type="entry name" value="PROKAR_LIPOPROTEIN"/>
    <property type="match status" value="1"/>
</dbReference>
<proteinExistence type="predicted"/>
<keyword evidence="1 3" id="KW-0732">Signal</keyword>
<evidence type="ECO:0000256" key="2">
    <source>
        <dbReference type="ARBA" id="ARBA00023136"/>
    </source>
</evidence>
<dbReference type="EMBL" id="UGYB01000004">
    <property type="protein sequence ID" value="SUI47006.1"/>
    <property type="molecule type" value="Genomic_DNA"/>
</dbReference>
<evidence type="ECO:0000256" key="1">
    <source>
        <dbReference type="ARBA" id="ARBA00022729"/>
    </source>
</evidence>
<dbReference type="Proteomes" id="UP000254220">
    <property type="component" value="Unassembled WGS sequence"/>
</dbReference>
<protein>
    <submittedName>
        <fullName evidence="5">SmpA / OmlA family</fullName>
    </submittedName>
</protein>
<evidence type="ECO:0000313" key="6">
    <source>
        <dbReference type="Proteomes" id="UP000254220"/>
    </source>
</evidence>
<feature type="signal peptide" evidence="3">
    <location>
        <begin position="1"/>
        <end position="18"/>
    </location>
</feature>
<dbReference type="Pfam" id="PF04355">
    <property type="entry name" value="BamE"/>
    <property type="match status" value="1"/>
</dbReference>
<dbReference type="InterPro" id="IPR007450">
    <property type="entry name" value="BamE_dom"/>
</dbReference>
<dbReference type="Gene3D" id="3.30.1450.10">
    <property type="match status" value="1"/>
</dbReference>
<dbReference type="InterPro" id="IPR037873">
    <property type="entry name" value="BamE-like"/>
</dbReference>
<gene>
    <name evidence="5" type="ORF">NCTC12420_05076</name>
</gene>
<evidence type="ECO:0000256" key="3">
    <source>
        <dbReference type="SAM" id="SignalP"/>
    </source>
</evidence>
<keyword evidence="2" id="KW-0472">Membrane</keyword>
<dbReference type="AlphaFoldDB" id="A0A379YNF1"/>
<accession>A0A379YNF1</accession>
<reference evidence="5 6" key="1">
    <citation type="submission" date="2018-06" db="EMBL/GenBank/DDBJ databases">
        <authorList>
            <consortium name="Pathogen Informatics"/>
            <person name="Doyle S."/>
        </authorList>
    </citation>
    <scope>NUCLEOTIDE SEQUENCE [LARGE SCALE GENOMIC DNA]</scope>
    <source>
        <strain evidence="5 6">NCTC12420</strain>
    </source>
</reference>
<dbReference type="GO" id="GO:0019867">
    <property type="term" value="C:outer membrane"/>
    <property type="evidence" value="ECO:0007669"/>
    <property type="project" value="InterPro"/>
</dbReference>
<feature type="chain" id="PRO_5017003723" evidence="3">
    <location>
        <begin position="19"/>
        <end position="188"/>
    </location>
</feature>
<name>A0A379YNF1_SALER</name>
<feature type="domain" description="Outer membrane protein assembly factor BamE" evidence="4">
    <location>
        <begin position="53"/>
        <end position="124"/>
    </location>
</feature>
<organism evidence="5 6">
    <name type="scientific">Salmonella enterica subsp. indica</name>
    <dbReference type="NCBI Taxonomy" id="59207"/>
    <lineage>
        <taxon>Bacteria</taxon>
        <taxon>Pseudomonadati</taxon>
        <taxon>Pseudomonadota</taxon>
        <taxon>Gammaproteobacteria</taxon>
        <taxon>Enterobacterales</taxon>
        <taxon>Enterobacteriaceae</taxon>
        <taxon>Salmonella</taxon>
    </lineage>
</organism>